<dbReference type="Pfam" id="PF02836">
    <property type="entry name" value="Glyco_hydro_2_C"/>
    <property type="match status" value="1"/>
</dbReference>
<dbReference type="RefSeq" id="WP_272179451.1">
    <property type="nucleotide sequence ID" value="NZ_JAQOMS010000002.1"/>
</dbReference>
<dbReference type="InterPro" id="IPR006104">
    <property type="entry name" value="Glyco_hydro_2_N"/>
</dbReference>
<keyword evidence="3" id="KW-0326">Glycosidase</keyword>
<name>A0ABT5F924_9GAMM</name>
<accession>A0ABT5F924</accession>
<dbReference type="SUPFAM" id="SSF51445">
    <property type="entry name" value="(Trans)glycosidases"/>
    <property type="match status" value="1"/>
</dbReference>
<feature type="domain" description="Glycoside hydrolase family 2 immunoglobulin-like beta-sandwich" evidence="4">
    <location>
        <begin position="125"/>
        <end position="236"/>
    </location>
</feature>
<dbReference type="PANTHER" id="PTHR42732:SF1">
    <property type="entry name" value="BETA-MANNOSIDASE"/>
    <property type="match status" value="1"/>
</dbReference>
<proteinExistence type="inferred from homology"/>
<evidence type="ECO:0000259" key="6">
    <source>
        <dbReference type="Pfam" id="PF02837"/>
    </source>
</evidence>
<dbReference type="InterPro" id="IPR017853">
    <property type="entry name" value="GH"/>
</dbReference>
<sequence length="358" mass="40848">MTKNGTQLTYLSSWSLYDNYANYVGDAWYRRTVNKPSYTDDERVLLRFEAAYYDTDVWFNGHFLGNHKGGYTPFEFDVTELLQQTNTIAVRNDNTYSVGAWYYWGGLTRDVSLIVDSAVRIVRQKFVAEPDLISGQAHIKTEVTIENMSKTDRTVQISGDFSDLNDNRATAVPFTTQFDQSNSIDIPAGQTRSLSLSATLNASQYKLWHFDHPNLYRSNVQISPGNYRVSDRVGIRKIELRGTDFVLNGEKVRLNGYNRVSDDRAHGSVEPLHVIRRDMDRMKAAGANLSRIMHYGQHPALLDYADEKGMLLTVEVPVWGKKRICLSQVTRKSTKISMNYCNEIGITPRYLHGRSPTK</sequence>
<dbReference type="Proteomes" id="UP001528411">
    <property type="component" value="Unassembled WGS sequence"/>
</dbReference>
<dbReference type="InterPro" id="IPR006103">
    <property type="entry name" value="Glyco_hydro_2_cat"/>
</dbReference>
<protein>
    <submittedName>
        <fullName evidence="7">Glycoside hydrolase family 2 TIM barrel-domain containing protein</fullName>
    </submittedName>
</protein>
<evidence type="ECO:0000259" key="5">
    <source>
        <dbReference type="Pfam" id="PF02836"/>
    </source>
</evidence>
<gene>
    <name evidence="7" type="ORF">PN838_00675</name>
</gene>
<dbReference type="InterPro" id="IPR006102">
    <property type="entry name" value="Ig-like_GH2"/>
</dbReference>
<keyword evidence="8" id="KW-1185">Reference proteome</keyword>
<dbReference type="GO" id="GO:0016787">
    <property type="term" value="F:hydrolase activity"/>
    <property type="evidence" value="ECO:0007669"/>
    <property type="project" value="UniProtKB-KW"/>
</dbReference>
<dbReference type="InterPro" id="IPR008979">
    <property type="entry name" value="Galactose-bd-like_sf"/>
</dbReference>
<dbReference type="EMBL" id="JAQOMS010000002">
    <property type="protein sequence ID" value="MDC2887629.1"/>
    <property type="molecule type" value="Genomic_DNA"/>
</dbReference>
<dbReference type="InterPro" id="IPR036156">
    <property type="entry name" value="Beta-gal/glucu_dom_sf"/>
</dbReference>
<feature type="domain" description="Glycoside hydrolase family 2 catalytic" evidence="5">
    <location>
        <begin position="238"/>
        <end position="320"/>
    </location>
</feature>
<organism evidence="7 8">
    <name type="scientific">Psychrosphaera algicola</name>
    <dbReference type="NCBI Taxonomy" id="3023714"/>
    <lineage>
        <taxon>Bacteria</taxon>
        <taxon>Pseudomonadati</taxon>
        <taxon>Pseudomonadota</taxon>
        <taxon>Gammaproteobacteria</taxon>
        <taxon>Alteromonadales</taxon>
        <taxon>Pseudoalteromonadaceae</taxon>
        <taxon>Psychrosphaera</taxon>
    </lineage>
</organism>
<evidence type="ECO:0000313" key="8">
    <source>
        <dbReference type="Proteomes" id="UP001528411"/>
    </source>
</evidence>
<evidence type="ECO:0000313" key="7">
    <source>
        <dbReference type="EMBL" id="MDC2887629.1"/>
    </source>
</evidence>
<reference evidence="7 8" key="1">
    <citation type="submission" date="2023-01" db="EMBL/GenBank/DDBJ databases">
        <title>Psychrosphaera sp. nov., isolated from marine algae.</title>
        <authorList>
            <person name="Bayburt H."/>
            <person name="Choi B.J."/>
            <person name="Kim J.M."/>
            <person name="Choi D.G."/>
            <person name="Jeon C.O."/>
        </authorList>
    </citation>
    <scope>NUCLEOTIDE SEQUENCE [LARGE SCALE GENOMIC DNA]</scope>
    <source>
        <strain evidence="7 8">G1-22</strain>
    </source>
</reference>
<dbReference type="PANTHER" id="PTHR42732">
    <property type="entry name" value="BETA-GALACTOSIDASE"/>
    <property type="match status" value="1"/>
</dbReference>
<comment type="caution">
    <text evidence="7">The sequence shown here is derived from an EMBL/GenBank/DDBJ whole genome shotgun (WGS) entry which is preliminary data.</text>
</comment>
<dbReference type="InterPro" id="IPR051913">
    <property type="entry name" value="GH2_Domain-Containing"/>
</dbReference>
<dbReference type="Pfam" id="PF00703">
    <property type="entry name" value="Glyco_hydro_2"/>
    <property type="match status" value="1"/>
</dbReference>
<dbReference type="Gene3D" id="2.60.120.260">
    <property type="entry name" value="Galactose-binding domain-like"/>
    <property type="match status" value="1"/>
</dbReference>
<dbReference type="InterPro" id="IPR013783">
    <property type="entry name" value="Ig-like_fold"/>
</dbReference>
<comment type="similarity">
    <text evidence="1">Belongs to the glycosyl hydrolase 2 family.</text>
</comment>
<dbReference type="Pfam" id="PF02837">
    <property type="entry name" value="Glyco_hydro_2_N"/>
    <property type="match status" value="1"/>
</dbReference>
<dbReference type="Gene3D" id="2.60.40.10">
    <property type="entry name" value="Immunoglobulins"/>
    <property type="match status" value="1"/>
</dbReference>
<dbReference type="SUPFAM" id="SSF49785">
    <property type="entry name" value="Galactose-binding domain-like"/>
    <property type="match status" value="1"/>
</dbReference>
<keyword evidence="2 7" id="KW-0378">Hydrolase</keyword>
<evidence type="ECO:0000256" key="1">
    <source>
        <dbReference type="ARBA" id="ARBA00007401"/>
    </source>
</evidence>
<evidence type="ECO:0000256" key="3">
    <source>
        <dbReference type="ARBA" id="ARBA00023295"/>
    </source>
</evidence>
<dbReference type="Gene3D" id="3.20.20.80">
    <property type="entry name" value="Glycosidases"/>
    <property type="match status" value="1"/>
</dbReference>
<feature type="domain" description="Glycosyl hydrolases family 2 sugar binding" evidence="6">
    <location>
        <begin position="19"/>
        <end position="113"/>
    </location>
</feature>
<evidence type="ECO:0000256" key="2">
    <source>
        <dbReference type="ARBA" id="ARBA00022801"/>
    </source>
</evidence>
<evidence type="ECO:0000259" key="4">
    <source>
        <dbReference type="Pfam" id="PF00703"/>
    </source>
</evidence>
<dbReference type="SUPFAM" id="SSF49303">
    <property type="entry name" value="beta-Galactosidase/glucuronidase domain"/>
    <property type="match status" value="1"/>
</dbReference>